<evidence type="ECO:0000313" key="1">
    <source>
        <dbReference type="Proteomes" id="UP000887580"/>
    </source>
</evidence>
<name>A0AC35ETT4_9BILA</name>
<protein>
    <submittedName>
        <fullName evidence="2">Serine aminopeptidase S33 domain-containing protein</fullName>
    </submittedName>
</protein>
<organism evidence="1 2">
    <name type="scientific">Panagrolaimus sp. PS1159</name>
    <dbReference type="NCBI Taxonomy" id="55785"/>
    <lineage>
        <taxon>Eukaryota</taxon>
        <taxon>Metazoa</taxon>
        <taxon>Ecdysozoa</taxon>
        <taxon>Nematoda</taxon>
        <taxon>Chromadorea</taxon>
        <taxon>Rhabditida</taxon>
        <taxon>Tylenchina</taxon>
        <taxon>Panagrolaimomorpha</taxon>
        <taxon>Panagrolaimoidea</taxon>
        <taxon>Panagrolaimidae</taxon>
        <taxon>Panagrolaimus</taxon>
    </lineage>
</organism>
<dbReference type="WBParaSite" id="PS1159_v2.g10628.t1">
    <property type="protein sequence ID" value="PS1159_v2.g10628.t1"/>
    <property type="gene ID" value="PS1159_v2.g10628"/>
</dbReference>
<accession>A0AC35ETT4</accession>
<reference evidence="2" key="1">
    <citation type="submission" date="2022-11" db="UniProtKB">
        <authorList>
            <consortium name="WormBaseParasite"/>
        </authorList>
    </citation>
    <scope>IDENTIFICATION</scope>
</reference>
<dbReference type="Proteomes" id="UP000887580">
    <property type="component" value="Unplaced"/>
</dbReference>
<sequence>MLMLIYEIICFFILFLHKIMWFYDILSALSFEDDDPPLTILKKRKGAGAEDSENSSDEEGEDNVTTEGTATTTNIETEKVKASESTVSKRSTKTTMTQQHGFLGAIFSCCQCLASCCFLTYVLCPPVPSCIVRKVAFRPPKQGASYNLIVKDKHGKEKYVGSARAASKYSEVKIQAILLEKFPYPERLLHTFMQPVDGFIVKSKSGNSIVCGHFKNKYAHLRTTTKMFENKVAIFAQPNSSDIGHFMQPFVVSFPDFANSFGVNLYGFDYSGYGRSGGTASEQNAYDDIESVFDEVVKREGKDIEILLIGFSIGTTAVIDLASKRPKNLFGIVLIAPFTSGIRLLKKNPRLEKTPWYDCFENYSKIPHVEVPVLVCHGTDDEMIPLSHGQVLHERAPHKTDPVVIEGANHVNILQSRHVHLAIRMFIATKKLKGTSSALNAIANVNLENNNAKEYKSVNEDYKSVKTAKPTTKEESQTIKTVKEKYVKIAKPSSEEESQTTKEKSVKVAEKESVKSAKEDNKHVKMK</sequence>
<evidence type="ECO:0000313" key="2">
    <source>
        <dbReference type="WBParaSite" id="PS1159_v2.g10628.t1"/>
    </source>
</evidence>
<proteinExistence type="predicted"/>